<accession>A0A4Z0P3B1</accession>
<keyword evidence="2" id="KW-1185">Reference proteome</keyword>
<dbReference type="InterPro" id="IPR010982">
    <property type="entry name" value="Lambda_DNA-bd_dom_sf"/>
</dbReference>
<dbReference type="EMBL" id="SRLA01000005">
    <property type="protein sequence ID" value="TGE04649.1"/>
    <property type="molecule type" value="Genomic_DNA"/>
</dbReference>
<dbReference type="RefSeq" id="WP_135436093.1">
    <property type="nucleotide sequence ID" value="NZ_SRLA01000005.1"/>
</dbReference>
<dbReference type="Gene3D" id="1.10.260.40">
    <property type="entry name" value="lambda repressor-like DNA-binding domains"/>
    <property type="match status" value="1"/>
</dbReference>
<evidence type="ECO:0000313" key="1">
    <source>
        <dbReference type="EMBL" id="TGE04649.1"/>
    </source>
</evidence>
<dbReference type="InterPro" id="IPR001387">
    <property type="entry name" value="Cro/C1-type_HTH"/>
</dbReference>
<organism evidence="1 2">
    <name type="scientific">Hymenobacter fodinae</name>
    <dbReference type="NCBI Taxonomy" id="2510796"/>
    <lineage>
        <taxon>Bacteria</taxon>
        <taxon>Pseudomonadati</taxon>
        <taxon>Bacteroidota</taxon>
        <taxon>Cytophagia</taxon>
        <taxon>Cytophagales</taxon>
        <taxon>Hymenobacteraceae</taxon>
        <taxon>Hymenobacter</taxon>
    </lineage>
</organism>
<protein>
    <recommendedName>
        <fullName evidence="3">XRE family transcriptional regulator</fullName>
    </recommendedName>
</protein>
<dbReference type="SUPFAM" id="SSF47413">
    <property type="entry name" value="lambda repressor-like DNA-binding domains"/>
    <property type="match status" value="1"/>
</dbReference>
<comment type="caution">
    <text evidence="1">The sequence shown here is derived from an EMBL/GenBank/DDBJ whole genome shotgun (WGS) entry which is preliminary data.</text>
</comment>
<evidence type="ECO:0000313" key="2">
    <source>
        <dbReference type="Proteomes" id="UP000298337"/>
    </source>
</evidence>
<dbReference type="OrthoDB" id="1073246at2"/>
<evidence type="ECO:0008006" key="3">
    <source>
        <dbReference type="Google" id="ProtNLM"/>
    </source>
</evidence>
<dbReference type="Proteomes" id="UP000298337">
    <property type="component" value="Unassembled WGS sequence"/>
</dbReference>
<reference evidence="1 2" key="1">
    <citation type="submission" date="2019-04" db="EMBL/GenBank/DDBJ databases">
        <authorList>
            <person name="Feng G."/>
            <person name="Zhang J."/>
            <person name="Zhu H."/>
        </authorList>
    </citation>
    <scope>NUCLEOTIDE SEQUENCE [LARGE SCALE GENOMIC DNA]</scope>
    <source>
        <strain evidence="1 2">92R-1</strain>
    </source>
</reference>
<proteinExistence type="predicted"/>
<sequence>MKLKDWLSDKSIEAFAKDCGVHPSTAYRWLSGDCVPHPKQIRKIKEVTADAVTVLDFYPD</sequence>
<gene>
    <name evidence="1" type="ORF">EU556_20910</name>
</gene>
<dbReference type="AlphaFoldDB" id="A0A4Z0P3B1"/>
<dbReference type="CDD" id="cd00093">
    <property type="entry name" value="HTH_XRE"/>
    <property type="match status" value="1"/>
</dbReference>
<name>A0A4Z0P3B1_9BACT</name>
<dbReference type="GO" id="GO:0003677">
    <property type="term" value="F:DNA binding"/>
    <property type="evidence" value="ECO:0007669"/>
    <property type="project" value="InterPro"/>
</dbReference>